<dbReference type="KEGG" id="acab:QRX50_37155"/>
<name>A0A9Y2IBF5_9PSEU</name>
<accession>A0A9Y2IBF5</accession>
<dbReference type="AlphaFoldDB" id="A0A9Y2IBF5"/>
<gene>
    <name evidence="1" type="ORF">QRX50_37155</name>
</gene>
<dbReference type="EMBL" id="CP127294">
    <property type="protein sequence ID" value="WIX77002.1"/>
    <property type="molecule type" value="Genomic_DNA"/>
</dbReference>
<organism evidence="1 2">
    <name type="scientific">Amycolatopsis carbonis</name>
    <dbReference type="NCBI Taxonomy" id="715471"/>
    <lineage>
        <taxon>Bacteria</taxon>
        <taxon>Bacillati</taxon>
        <taxon>Actinomycetota</taxon>
        <taxon>Actinomycetes</taxon>
        <taxon>Pseudonocardiales</taxon>
        <taxon>Pseudonocardiaceae</taxon>
        <taxon>Amycolatopsis</taxon>
    </lineage>
</organism>
<evidence type="ECO:0000313" key="1">
    <source>
        <dbReference type="EMBL" id="WIX77002.1"/>
    </source>
</evidence>
<proteinExistence type="predicted"/>
<evidence type="ECO:0000313" key="2">
    <source>
        <dbReference type="Proteomes" id="UP001236014"/>
    </source>
</evidence>
<protein>
    <submittedName>
        <fullName evidence="1">Uncharacterized protein</fullName>
    </submittedName>
</protein>
<sequence length="42" mass="4685">MKIVVVASPIPVAQRDDPEELIAPSRGRYTADPRVIVRAIKR</sequence>
<reference evidence="1 2" key="1">
    <citation type="submission" date="2023-06" db="EMBL/GenBank/DDBJ databases">
        <authorList>
            <person name="Oyuntsetseg B."/>
            <person name="Kim S.B."/>
        </authorList>
    </citation>
    <scope>NUCLEOTIDE SEQUENCE [LARGE SCALE GENOMIC DNA]</scope>
    <source>
        <strain evidence="1 2">2-15</strain>
    </source>
</reference>
<dbReference type="RefSeq" id="WP_285967744.1">
    <property type="nucleotide sequence ID" value="NZ_CP127294.1"/>
</dbReference>
<dbReference type="Proteomes" id="UP001236014">
    <property type="component" value="Chromosome"/>
</dbReference>
<keyword evidence="2" id="KW-1185">Reference proteome</keyword>